<keyword evidence="6" id="KW-0547">Nucleotide-binding</keyword>
<evidence type="ECO:0000256" key="8">
    <source>
        <dbReference type="ARBA" id="ARBA00022840"/>
    </source>
</evidence>
<dbReference type="CDD" id="cd24015">
    <property type="entry name" value="ASKHA_NBD_PanK-III"/>
    <property type="match status" value="1"/>
</dbReference>
<keyword evidence="4" id="KW-0963">Cytoplasm</keyword>
<evidence type="ECO:0000256" key="3">
    <source>
        <dbReference type="ARBA" id="ARBA00011738"/>
    </source>
</evidence>
<reference evidence="13" key="1">
    <citation type="journal article" date="2014" name="Front. Microbiol.">
        <title>High frequency of phylogenetically diverse reductive dehalogenase-homologous genes in deep subseafloor sedimentary metagenomes.</title>
        <authorList>
            <person name="Kawai M."/>
            <person name="Futagami T."/>
            <person name="Toyoda A."/>
            <person name="Takaki Y."/>
            <person name="Nishi S."/>
            <person name="Hori S."/>
            <person name="Arai W."/>
            <person name="Tsubouchi T."/>
            <person name="Morono Y."/>
            <person name="Uchiyama I."/>
            <person name="Ito T."/>
            <person name="Fujiyama A."/>
            <person name="Inagaki F."/>
            <person name="Takami H."/>
        </authorList>
    </citation>
    <scope>NUCLEOTIDE SEQUENCE</scope>
    <source>
        <strain evidence="13">Expedition CK06-06</strain>
    </source>
</reference>
<dbReference type="GO" id="GO:0004594">
    <property type="term" value="F:pantothenate kinase activity"/>
    <property type="evidence" value="ECO:0007669"/>
    <property type="project" value="InterPro"/>
</dbReference>
<keyword evidence="9" id="KW-0630">Potassium</keyword>
<keyword evidence="7" id="KW-0418">Kinase</keyword>
<dbReference type="InterPro" id="IPR043129">
    <property type="entry name" value="ATPase_NBD"/>
</dbReference>
<evidence type="ECO:0000256" key="10">
    <source>
        <dbReference type="ARBA" id="ARBA00022993"/>
    </source>
</evidence>
<keyword evidence="10" id="KW-0173">Coenzyme A biosynthesis</keyword>
<dbReference type="HAMAP" id="MF_01274">
    <property type="entry name" value="Pantothen_kinase_3"/>
    <property type="match status" value="1"/>
</dbReference>
<evidence type="ECO:0000256" key="2">
    <source>
        <dbReference type="ARBA" id="ARBA00004496"/>
    </source>
</evidence>
<evidence type="ECO:0000256" key="7">
    <source>
        <dbReference type="ARBA" id="ARBA00022777"/>
    </source>
</evidence>
<evidence type="ECO:0000256" key="6">
    <source>
        <dbReference type="ARBA" id="ARBA00022741"/>
    </source>
</evidence>
<dbReference type="SUPFAM" id="SSF53067">
    <property type="entry name" value="Actin-like ATPase domain"/>
    <property type="match status" value="2"/>
</dbReference>
<comment type="subunit">
    <text evidence="3">Homodimer.</text>
</comment>
<comment type="subcellular location">
    <subcellularLocation>
        <location evidence="2">Cytoplasm</location>
    </subcellularLocation>
</comment>
<dbReference type="AlphaFoldDB" id="X1EJ24"/>
<dbReference type="NCBIfam" id="NF009848">
    <property type="entry name" value="PRK13318.1-6"/>
    <property type="match status" value="1"/>
</dbReference>
<evidence type="ECO:0000256" key="1">
    <source>
        <dbReference type="ARBA" id="ARBA00001958"/>
    </source>
</evidence>
<proteinExistence type="inferred from homology"/>
<dbReference type="InterPro" id="IPR004619">
    <property type="entry name" value="Type_III_PanK"/>
</dbReference>
<evidence type="ECO:0000313" key="13">
    <source>
        <dbReference type="EMBL" id="GAH20365.1"/>
    </source>
</evidence>
<protein>
    <recommendedName>
        <fullName evidence="12">Type III pantothenate kinase</fullName>
    </recommendedName>
</protein>
<dbReference type="NCBIfam" id="TIGR00671">
    <property type="entry name" value="baf"/>
    <property type="match status" value="1"/>
</dbReference>
<name>X1EJ24_9ZZZZ</name>
<dbReference type="Gene3D" id="3.30.420.40">
    <property type="match status" value="2"/>
</dbReference>
<dbReference type="PANTHER" id="PTHR34265:SF1">
    <property type="entry name" value="TYPE III PANTOTHENATE KINASE"/>
    <property type="match status" value="1"/>
</dbReference>
<evidence type="ECO:0000256" key="5">
    <source>
        <dbReference type="ARBA" id="ARBA00022679"/>
    </source>
</evidence>
<dbReference type="GO" id="GO:0005524">
    <property type="term" value="F:ATP binding"/>
    <property type="evidence" value="ECO:0007669"/>
    <property type="project" value="UniProtKB-KW"/>
</dbReference>
<organism evidence="13">
    <name type="scientific">marine sediment metagenome</name>
    <dbReference type="NCBI Taxonomy" id="412755"/>
    <lineage>
        <taxon>unclassified sequences</taxon>
        <taxon>metagenomes</taxon>
        <taxon>ecological metagenomes</taxon>
    </lineage>
</organism>
<keyword evidence="5" id="KW-0808">Transferase</keyword>
<evidence type="ECO:0000256" key="4">
    <source>
        <dbReference type="ARBA" id="ARBA00022490"/>
    </source>
</evidence>
<keyword evidence="8" id="KW-0067">ATP-binding</keyword>
<dbReference type="NCBIfam" id="NF009855">
    <property type="entry name" value="PRK13321.1"/>
    <property type="match status" value="1"/>
</dbReference>
<dbReference type="GO" id="GO:0005737">
    <property type="term" value="C:cytoplasm"/>
    <property type="evidence" value="ECO:0007669"/>
    <property type="project" value="UniProtKB-SubCell"/>
</dbReference>
<comment type="similarity">
    <text evidence="11">Belongs to the type III pantothenate kinase family.</text>
</comment>
<evidence type="ECO:0000256" key="9">
    <source>
        <dbReference type="ARBA" id="ARBA00022958"/>
    </source>
</evidence>
<evidence type="ECO:0000256" key="11">
    <source>
        <dbReference type="ARBA" id="ARBA00038036"/>
    </source>
</evidence>
<dbReference type="Pfam" id="PF03309">
    <property type="entry name" value="Pan_kinase"/>
    <property type="match status" value="1"/>
</dbReference>
<evidence type="ECO:0000256" key="12">
    <source>
        <dbReference type="ARBA" id="ARBA00040883"/>
    </source>
</evidence>
<comment type="cofactor">
    <cofactor evidence="1">
        <name>K(+)</name>
        <dbReference type="ChEBI" id="CHEBI:29103"/>
    </cofactor>
</comment>
<dbReference type="GO" id="GO:0015937">
    <property type="term" value="P:coenzyme A biosynthetic process"/>
    <property type="evidence" value="ECO:0007669"/>
    <property type="project" value="UniProtKB-KW"/>
</dbReference>
<gene>
    <name evidence="13" type="ORF">S03H2_04408</name>
</gene>
<accession>X1EJ24</accession>
<sequence>MLLAIDVGNTQTVIGVIKNDKVVTSWRIYTPKIKTGDEIGLMLVKLMEIEKISLNDINDAIACCVVPGVEDQLIKACRRYFDVDVLLVTGEFETGMEILYKRPVDVGADRIANAVAAKEIYGVPCVVVDMGTATTFDVISSKGEYLGGVIAPGMEVSAKALFRSAAKLFDVELKKPPSVIGNNTVRSIQSGIFWGVIGQVDYILRKIEDQLKEKPILITTGGLSRIIVENSSYKFIHDLDLTLKGLEILYEKNKGKKQ</sequence>
<comment type="caution">
    <text evidence="13">The sequence shown here is derived from an EMBL/GenBank/DDBJ whole genome shotgun (WGS) entry which is preliminary data.</text>
</comment>
<dbReference type="EMBL" id="BARU01001746">
    <property type="protein sequence ID" value="GAH20365.1"/>
    <property type="molecule type" value="Genomic_DNA"/>
</dbReference>
<dbReference type="PANTHER" id="PTHR34265">
    <property type="entry name" value="TYPE III PANTOTHENATE KINASE"/>
    <property type="match status" value="1"/>
</dbReference>